<dbReference type="GO" id="GO:0004843">
    <property type="term" value="F:cysteine-type deubiquitinase activity"/>
    <property type="evidence" value="ECO:0007669"/>
    <property type="project" value="UniProtKB-EC"/>
</dbReference>
<accession>A0ABD2P2U5</accession>
<evidence type="ECO:0000256" key="3">
    <source>
        <dbReference type="ARBA" id="ARBA00012759"/>
    </source>
</evidence>
<evidence type="ECO:0000256" key="8">
    <source>
        <dbReference type="SAM" id="MobiDB-lite"/>
    </source>
</evidence>
<dbReference type="InterPro" id="IPR028889">
    <property type="entry name" value="USP"/>
</dbReference>
<sequence length="774" mass="86425">MDISNGDSVEFLDFTGVEEAEKERVLSSLHSTTSSLPLPWIITQNIPSSHSKIRYNDIKKRGSVERNDINPDFRISHNSFAPHNIIPHSFDQAQYQPVALNITTKFPLPQQLPYNLPYPQAVIPIPPIYNNFHHSPQGLTSNNSSTMIKPVICSTEPYSYSQVSPAPASFDNPPQYSHGYIPNPCTTSPSHYDHNGTASTLLVGRVPPPIENMPPQVSFENIPSQSSVIVPNSVDDANSNTQVNSNTNVNNDVNVQKVLPVEKSAYPSSSVSYGVPNSSPFPANKEIKPVYPSPAVDKTEYKKNEDSLTTNQNGVTTNGYNSVRSWASLFNKGSSIAVSNNGSKMDNSITEENKDMESNQKSSPIKHSRKSQFIDPTCYRMGEYLLSHTVDGKTISLQPRGLINRSNYCYINSILQALLACPPLYNLLSGLSKNIVSNEKRKPTPVIDSMCKLINEFEHLPAGQRVGRRTDKNQKKEAGVLINCGNPFEPAWIYKMLNGMRSDSFLIEGRQEDAEEFFGCLLNGLNDEIQELMKLVANDSTENTTELIPSSDQESEDWQVMGPKNKGSVTRKTVFGRTPISNIFGGLLRSKIHRAGDESTNNIQPFFTLQLNIEKAKTVSEALEALVSKNQLEGVTSSKTNEQVEAWQQVMIEELPVVLVLHLKCFDYQLNSCTKIMKTLEFPIDLKIDSKLLSSKMNSSKEKQYKLFAVVYHDGKEASKGHYLTDAFHVGYNSWLRYDDASVKAVSEEQVLSPQGCRVPYLLFYRRSDTIRSK</sequence>
<keyword evidence="6" id="KW-0378">Hydrolase</keyword>
<organism evidence="10 11">
    <name type="scientific">Cryptolaemus montrouzieri</name>
    <dbReference type="NCBI Taxonomy" id="559131"/>
    <lineage>
        <taxon>Eukaryota</taxon>
        <taxon>Metazoa</taxon>
        <taxon>Ecdysozoa</taxon>
        <taxon>Arthropoda</taxon>
        <taxon>Hexapoda</taxon>
        <taxon>Insecta</taxon>
        <taxon>Pterygota</taxon>
        <taxon>Neoptera</taxon>
        <taxon>Endopterygota</taxon>
        <taxon>Coleoptera</taxon>
        <taxon>Polyphaga</taxon>
        <taxon>Cucujiformia</taxon>
        <taxon>Coccinelloidea</taxon>
        <taxon>Coccinellidae</taxon>
        <taxon>Scymninae</taxon>
        <taxon>Scymnini</taxon>
        <taxon>Cryptolaemus</taxon>
    </lineage>
</organism>
<dbReference type="PANTHER" id="PTHR24006">
    <property type="entry name" value="UBIQUITIN CARBOXYL-TERMINAL HYDROLASE"/>
    <property type="match status" value="1"/>
</dbReference>
<dbReference type="GO" id="GO:0006508">
    <property type="term" value="P:proteolysis"/>
    <property type="evidence" value="ECO:0007669"/>
    <property type="project" value="UniProtKB-KW"/>
</dbReference>
<dbReference type="InterPro" id="IPR038765">
    <property type="entry name" value="Papain-like_cys_pep_sf"/>
</dbReference>
<dbReference type="EMBL" id="JABFTP020000165">
    <property type="protein sequence ID" value="KAL3285107.1"/>
    <property type="molecule type" value="Genomic_DNA"/>
</dbReference>
<proteinExistence type="inferred from homology"/>
<reference evidence="10 11" key="1">
    <citation type="journal article" date="2021" name="BMC Biol.">
        <title>Horizontally acquired antibacterial genes associated with adaptive radiation of ladybird beetles.</title>
        <authorList>
            <person name="Li H.S."/>
            <person name="Tang X.F."/>
            <person name="Huang Y.H."/>
            <person name="Xu Z.Y."/>
            <person name="Chen M.L."/>
            <person name="Du X.Y."/>
            <person name="Qiu B.Y."/>
            <person name="Chen P.T."/>
            <person name="Zhang W."/>
            <person name="Slipinski A."/>
            <person name="Escalona H.E."/>
            <person name="Waterhouse R.M."/>
            <person name="Zwick A."/>
            <person name="Pang H."/>
        </authorList>
    </citation>
    <scope>NUCLEOTIDE SEQUENCE [LARGE SCALE GENOMIC DNA]</scope>
    <source>
        <strain evidence="10">SYSU2018</strain>
    </source>
</reference>
<feature type="region of interest" description="Disordered" evidence="8">
    <location>
        <begin position="340"/>
        <end position="369"/>
    </location>
</feature>
<dbReference type="Gene3D" id="3.90.70.10">
    <property type="entry name" value="Cysteine proteinases"/>
    <property type="match status" value="1"/>
</dbReference>
<keyword evidence="5" id="KW-0833">Ubl conjugation pathway</keyword>
<evidence type="ECO:0000256" key="1">
    <source>
        <dbReference type="ARBA" id="ARBA00000707"/>
    </source>
</evidence>
<keyword evidence="11" id="KW-1185">Reference proteome</keyword>
<dbReference type="PANTHER" id="PTHR24006:SF687">
    <property type="entry name" value="UBIQUITIN CARBOXYL-TERMINAL HYDROLASE 10"/>
    <property type="match status" value="1"/>
</dbReference>
<gene>
    <name evidence="10" type="ORF">HHI36_019231</name>
</gene>
<evidence type="ECO:0000256" key="2">
    <source>
        <dbReference type="ARBA" id="ARBA00005427"/>
    </source>
</evidence>
<comment type="catalytic activity">
    <reaction evidence="1">
        <text>Thiol-dependent hydrolysis of ester, thioester, amide, peptide and isopeptide bonds formed by the C-terminal Gly of ubiquitin (a 76-residue protein attached to proteins as an intracellular targeting signal).</text>
        <dbReference type="EC" id="3.4.19.12"/>
    </reaction>
</comment>
<dbReference type="Pfam" id="PF00443">
    <property type="entry name" value="UCH"/>
    <property type="match status" value="1"/>
</dbReference>
<dbReference type="Proteomes" id="UP001516400">
    <property type="component" value="Unassembled WGS sequence"/>
</dbReference>
<dbReference type="InterPro" id="IPR018200">
    <property type="entry name" value="USP_CS"/>
</dbReference>
<evidence type="ECO:0000256" key="7">
    <source>
        <dbReference type="ARBA" id="ARBA00022807"/>
    </source>
</evidence>
<keyword evidence="4" id="KW-0645">Protease</keyword>
<protein>
    <recommendedName>
        <fullName evidence="3">ubiquitinyl hydrolase 1</fullName>
        <ecNumber evidence="3">3.4.19.12</ecNumber>
    </recommendedName>
</protein>
<comment type="caution">
    <text evidence="10">The sequence shown here is derived from an EMBL/GenBank/DDBJ whole genome shotgun (WGS) entry which is preliminary data.</text>
</comment>
<dbReference type="PROSITE" id="PS50235">
    <property type="entry name" value="USP_3"/>
    <property type="match status" value="1"/>
</dbReference>
<evidence type="ECO:0000259" key="9">
    <source>
        <dbReference type="PROSITE" id="PS50235"/>
    </source>
</evidence>
<evidence type="ECO:0000256" key="5">
    <source>
        <dbReference type="ARBA" id="ARBA00022786"/>
    </source>
</evidence>
<feature type="region of interest" description="Disordered" evidence="8">
    <location>
        <begin position="543"/>
        <end position="563"/>
    </location>
</feature>
<feature type="compositionally biased region" description="Polar residues" evidence="8">
    <location>
        <begin position="543"/>
        <end position="552"/>
    </location>
</feature>
<evidence type="ECO:0000256" key="4">
    <source>
        <dbReference type="ARBA" id="ARBA00022670"/>
    </source>
</evidence>
<dbReference type="InterPro" id="IPR001394">
    <property type="entry name" value="Peptidase_C19_UCH"/>
</dbReference>
<dbReference type="PROSITE" id="PS00973">
    <property type="entry name" value="USP_2"/>
    <property type="match status" value="1"/>
</dbReference>
<dbReference type="InterPro" id="IPR050164">
    <property type="entry name" value="Peptidase_C19"/>
</dbReference>
<feature type="compositionally biased region" description="Polar residues" evidence="8">
    <location>
        <begin position="340"/>
        <end position="350"/>
    </location>
</feature>
<evidence type="ECO:0000256" key="6">
    <source>
        <dbReference type="ARBA" id="ARBA00022801"/>
    </source>
</evidence>
<evidence type="ECO:0000313" key="10">
    <source>
        <dbReference type="EMBL" id="KAL3285107.1"/>
    </source>
</evidence>
<feature type="domain" description="USP" evidence="9">
    <location>
        <begin position="400"/>
        <end position="768"/>
    </location>
</feature>
<evidence type="ECO:0000313" key="11">
    <source>
        <dbReference type="Proteomes" id="UP001516400"/>
    </source>
</evidence>
<dbReference type="AlphaFoldDB" id="A0ABD2P2U5"/>
<comment type="similarity">
    <text evidence="2">Belongs to the peptidase C19 family. USP10 subfamily.</text>
</comment>
<dbReference type="SUPFAM" id="SSF54001">
    <property type="entry name" value="Cysteine proteinases"/>
    <property type="match status" value="1"/>
</dbReference>
<dbReference type="FunFam" id="3.90.70.10:FF:000092">
    <property type="entry name" value="Ubiquitin carboxyl-terminal hydrolase"/>
    <property type="match status" value="1"/>
</dbReference>
<keyword evidence="7" id="KW-0788">Thiol protease</keyword>
<name>A0ABD2P2U5_9CUCU</name>
<dbReference type="EC" id="3.4.19.12" evidence="3"/>